<dbReference type="AlphaFoldDB" id="A0A7V8VEA6"/>
<evidence type="ECO:0000256" key="2">
    <source>
        <dbReference type="SAM" id="MobiDB-lite"/>
    </source>
</evidence>
<dbReference type="Proteomes" id="UP000542342">
    <property type="component" value="Unassembled WGS sequence"/>
</dbReference>
<gene>
    <name evidence="3" type="ORF">H0921_09415</name>
</gene>
<proteinExistence type="predicted"/>
<name>A0A7V8VEA6_9BACT</name>
<dbReference type="InterPro" id="IPR003768">
    <property type="entry name" value="ScpA"/>
</dbReference>
<evidence type="ECO:0000313" key="3">
    <source>
        <dbReference type="EMBL" id="MBA2226376.1"/>
    </source>
</evidence>
<dbReference type="EMBL" id="JACEFB010000005">
    <property type="protein sequence ID" value="MBA2226376.1"/>
    <property type="molecule type" value="Genomic_DNA"/>
</dbReference>
<protein>
    <recommendedName>
        <fullName evidence="1">Segregation and condensation protein A</fullName>
    </recommendedName>
</protein>
<dbReference type="RefSeq" id="WP_194537805.1">
    <property type="nucleotide sequence ID" value="NZ_JACEFB010000005.1"/>
</dbReference>
<sequence>MKSDHPYFPSDHHLFKVTLDKYYGPLDLLLYLLRQNELEIQEIAVAQIAEQFKDFITTLEELNLWKLEVAGEFLVMASRLMEMKSRLLIQEPGDENEEAHSANLQESQRNIIQQLLEYKQIKEAAQILESQAEVHNTRHPRLDATPSPTPHSPSLRIRPVELWDLIAAFARILREIQPVETIPLSQDDVPQHVYENEIIRSLKGPRQIPLRDIFQPPYIRMRLIGLFLALLELIRRFVVDVISDQEGNIVLALKNPGDQSEIAWNSEKPHVPLSSDIG</sequence>
<comment type="caution">
    <text evidence="3">The sequence shown here is derived from an EMBL/GenBank/DDBJ whole genome shotgun (WGS) entry which is preliminary data.</text>
</comment>
<dbReference type="PANTHER" id="PTHR33969">
    <property type="entry name" value="SEGREGATION AND CONDENSATION PROTEIN A"/>
    <property type="match status" value="1"/>
</dbReference>
<keyword evidence="4" id="KW-1185">Reference proteome</keyword>
<accession>A0A7V8VEA6</accession>
<dbReference type="PANTHER" id="PTHR33969:SF2">
    <property type="entry name" value="SEGREGATION AND CONDENSATION PROTEIN A"/>
    <property type="match status" value="1"/>
</dbReference>
<organism evidence="3 4">
    <name type="scientific">Thermogemmata fonticola</name>
    <dbReference type="NCBI Taxonomy" id="2755323"/>
    <lineage>
        <taxon>Bacteria</taxon>
        <taxon>Pseudomonadati</taxon>
        <taxon>Planctomycetota</taxon>
        <taxon>Planctomycetia</taxon>
        <taxon>Gemmatales</taxon>
        <taxon>Gemmataceae</taxon>
        <taxon>Thermogemmata</taxon>
    </lineage>
</organism>
<reference evidence="3 4" key="1">
    <citation type="submission" date="2020-07" db="EMBL/GenBank/DDBJ databases">
        <title>Thermogemmata thermophila gen. nov., sp. nov., a novel moderate thermophilic planctomycete from a Kamchatka hot spring.</title>
        <authorList>
            <person name="Elcheninov A.G."/>
            <person name="Podosokorskaya O.A."/>
            <person name="Kovaleva O.L."/>
            <person name="Novikov A."/>
            <person name="Bonch-Osmolovskaya E.A."/>
            <person name="Toshchakov S.V."/>
            <person name="Kublanov I.V."/>
        </authorList>
    </citation>
    <scope>NUCLEOTIDE SEQUENCE [LARGE SCALE GENOMIC DNA]</scope>
    <source>
        <strain evidence="3 4">2918</strain>
    </source>
</reference>
<evidence type="ECO:0000256" key="1">
    <source>
        <dbReference type="ARBA" id="ARBA00044777"/>
    </source>
</evidence>
<dbReference type="Gene3D" id="6.10.250.2410">
    <property type="match status" value="1"/>
</dbReference>
<dbReference type="Pfam" id="PF02616">
    <property type="entry name" value="SMC_ScpA"/>
    <property type="match status" value="1"/>
</dbReference>
<evidence type="ECO:0000313" key="4">
    <source>
        <dbReference type="Proteomes" id="UP000542342"/>
    </source>
</evidence>
<feature type="region of interest" description="Disordered" evidence="2">
    <location>
        <begin position="133"/>
        <end position="153"/>
    </location>
</feature>